<name>A0A3N6M7J6_9EURY</name>
<accession>A0A3N6M7J6</accession>
<dbReference type="EMBL" id="REFY01000002">
    <property type="protein sequence ID" value="RQG91311.1"/>
    <property type="molecule type" value="Genomic_DNA"/>
</dbReference>
<dbReference type="Proteomes" id="UP000273828">
    <property type="component" value="Unassembled WGS sequence"/>
</dbReference>
<evidence type="ECO:0000313" key="1">
    <source>
        <dbReference type="EMBL" id="RQG91311.1"/>
    </source>
</evidence>
<proteinExistence type="predicted"/>
<comment type="caution">
    <text evidence="1">The sequence shown here is derived from an EMBL/GenBank/DDBJ whole genome shotgun (WGS) entry which is preliminary data.</text>
</comment>
<keyword evidence="2" id="KW-1185">Reference proteome</keyword>
<gene>
    <name evidence="1" type="ORF">EA462_04820</name>
</gene>
<dbReference type="OrthoDB" id="342897at2157"/>
<dbReference type="AlphaFoldDB" id="A0A3N6M7J6"/>
<reference evidence="1 2" key="1">
    <citation type="submission" date="2018-10" db="EMBL/GenBank/DDBJ databases">
        <title>Natrarchaeobius chitinivorans gen. nov., sp. nov., and Natrarchaeobius haloalkaliphilus sp. nov., alkaliphilic, chitin-utilizing haloarchaea from hypersaline alkaline lakes.</title>
        <authorList>
            <person name="Sorokin D.Y."/>
            <person name="Elcheninov A.G."/>
            <person name="Kostrikina N.A."/>
            <person name="Bale N.J."/>
            <person name="Sinninghe Damste J.S."/>
            <person name="Khijniak T.V."/>
            <person name="Kublanov I.V."/>
            <person name="Toshchakov S.V."/>
        </authorList>
    </citation>
    <scope>NUCLEOTIDE SEQUENCE [LARGE SCALE GENOMIC DNA]</scope>
    <source>
        <strain evidence="1 2">AArcht-Sl</strain>
    </source>
</reference>
<organism evidence="1 2">
    <name type="scientific">Natrarchaeobius halalkaliphilus</name>
    <dbReference type="NCBI Taxonomy" id="1679091"/>
    <lineage>
        <taxon>Archaea</taxon>
        <taxon>Methanobacteriati</taxon>
        <taxon>Methanobacteriota</taxon>
        <taxon>Stenosarchaea group</taxon>
        <taxon>Halobacteria</taxon>
        <taxon>Halobacteriales</taxon>
        <taxon>Natrialbaceae</taxon>
        <taxon>Natrarchaeobius</taxon>
    </lineage>
</organism>
<protein>
    <submittedName>
        <fullName evidence="1">Uncharacterized protein</fullName>
    </submittedName>
</protein>
<sequence>MSDLAALLFNAFLVVQVPIALLVYVDARRLALENPLVYVFGILVPAGGIIVVPIYVSRRDDLPRSGDGDE</sequence>
<dbReference type="RefSeq" id="WP_124177436.1">
    <property type="nucleotide sequence ID" value="NZ_REFY01000002.1"/>
</dbReference>
<evidence type="ECO:0000313" key="2">
    <source>
        <dbReference type="Proteomes" id="UP000273828"/>
    </source>
</evidence>